<gene>
    <name evidence="1" type="ORF">METZ01_LOCUS223854</name>
</gene>
<dbReference type="AlphaFoldDB" id="A0A382G6V1"/>
<protein>
    <submittedName>
        <fullName evidence="1">Uncharacterized protein</fullName>
    </submittedName>
</protein>
<organism evidence="1">
    <name type="scientific">marine metagenome</name>
    <dbReference type="NCBI Taxonomy" id="408172"/>
    <lineage>
        <taxon>unclassified sequences</taxon>
        <taxon>metagenomes</taxon>
        <taxon>ecological metagenomes</taxon>
    </lineage>
</organism>
<proteinExistence type="predicted"/>
<dbReference type="EMBL" id="UINC01053910">
    <property type="protein sequence ID" value="SVB71000.1"/>
    <property type="molecule type" value="Genomic_DNA"/>
</dbReference>
<sequence>MIIPCVTTYWLCRVFKSFSCSQHDRSVKWTHGCFSAVWIFSLWLICPHVGLASSQWSDGTPITRFDKRSDCVMVSAANWKNLPKRHWAGPTIWTNRLQDWTAQNGTLTCQARNNLPCRTAHLLTYDLSDRSESFRIEVVIRLSPGSVQAGFAGFLIGAGEGRLDHRGAAMIHHSSGKGGGVLAVVETVGEGGLSFRDMAHSLTQSTFPLLDQQQTIVQNMIRLGYHRMVLNLEGIPQSDGLYTLRLSVWSQHAGKLLGARELTSMSANRLRGNIALVAHADGKNVAHIFEDLKVGGDRLQFHPHRTFGPIAGTLYSLSNRTLKLGTQFMHLGEALEKKRRRLVARLEVKTTDTEDPQVNVWKLIDGPRAISPPDYYLLFRVENWDVSKDWQTRVVFEDADGETYTYSTTVCHDPEEKSNVSLAAFTGMGVMGRVAHA</sequence>
<name>A0A382G6V1_9ZZZZ</name>
<accession>A0A382G6V1</accession>
<evidence type="ECO:0000313" key="1">
    <source>
        <dbReference type="EMBL" id="SVB71000.1"/>
    </source>
</evidence>
<reference evidence="1" key="1">
    <citation type="submission" date="2018-05" db="EMBL/GenBank/DDBJ databases">
        <authorList>
            <person name="Lanie J.A."/>
            <person name="Ng W.-L."/>
            <person name="Kazmierczak K.M."/>
            <person name="Andrzejewski T.M."/>
            <person name="Davidsen T.M."/>
            <person name="Wayne K.J."/>
            <person name="Tettelin H."/>
            <person name="Glass J.I."/>
            <person name="Rusch D."/>
            <person name="Podicherti R."/>
            <person name="Tsui H.-C.T."/>
            <person name="Winkler M.E."/>
        </authorList>
    </citation>
    <scope>NUCLEOTIDE SEQUENCE</scope>
</reference>
<feature type="non-terminal residue" evidence="1">
    <location>
        <position position="437"/>
    </location>
</feature>